<protein>
    <submittedName>
        <fullName evidence="1">Uncharacterized protein</fullName>
    </submittedName>
</protein>
<sequence length="33" mass="3538">MLSILLALLAPAFLAIFLVGMERLEVAVVHTDA</sequence>
<dbReference type="EMBL" id="FTOF01000001">
    <property type="protein sequence ID" value="SIS38721.1"/>
    <property type="molecule type" value="Genomic_DNA"/>
</dbReference>
<accession>A0A1N7IP24</accession>
<organism evidence="1 2">
    <name type="scientific">Corynebacterium appendicis CIP 107643</name>
    <dbReference type="NCBI Taxonomy" id="1161099"/>
    <lineage>
        <taxon>Bacteria</taxon>
        <taxon>Bacillati</taxon>
        <taxon>Actinomycetota</taxon>
        <taxon>Actinomycetes</taxon>
        <taxon>Mycobacteriales</taxon>
        <taxon>Corynebacteriaceae</taxon>
        <taxon>Corynebacterium</taxon>
    </lineage>
</organism>
<dbReference type="AlphaFoldDB" id="A0A1N7IP24"/>
<evidence type="ECO:0000313" key="2">
    <source>
        <dbReference type="Proteomes" id="UP000186292"/>
    </source>
</evidence>
<dbReference type="Proteomes" id="UP000186292">
    <property type="component" value="Unassembled WGS sequence"/>
</dbReference>
<evidence type="ECO:0000313" key="1">
    <source>
        <dbReference type="EMBL" id="SIS38721.1"/>
    </source>
</evidence>
<keyword evidence="2" id="KW-1185">Reference proteome</keyword>
<dbReference type="STRING" id="1161099.SAMN05444817_101137"/>
<proteinExistence type="predicted"/>
<name>A0A1N7IP24_9CORY</name>
<reference evidence="2" key="1">
    <citation type="submission" date="2017-01" db="EMBL/GenBank/DDBJ databases">
        <authorList>
            <person name="Varghese N."/>
            <person name="Submissions S."/>
        </authorList>
    </citation>
    <scope>NUCLEOTIDE SEQUENCE [LARGE SCALE GENOMIC DNA]</scope>
    <source>
        <strain evidence="2">DSM 44531</strain>
    </source>
</reference>
<gene>
    <name evidence="1" type="ORF">SAMN05444817_101137</name>
</gene>